<reference evidence="11 12" key="1">
    <citation type="submission" date="2020-08" db="EMBL/GenBank/DDBJ databases">
        <authorList>
            <person name="Hejnol A."/>
        </authorList>
    </citation>
    <scope>NUCLEOTIDE SEQUENCE [LARGE SCALE GENOMIC DNA]</scope>
</reference>
<feature type="domain" description="Protection of telomeres protein 1 ssDNA-binding" evidence="10">
    <location>
        <begin position="385"/>
        <end position="521"/>
    </location>
</feature>
<sequence length="761" mass="87729">MTGIREKIQIFQTANPLESARQFLINKKNIEIIKINDLKVGEEYESKWIVGEIKEAFSHTKKFDWKKIILNDPDNEDQMIECFLTKEYSRILDAIEPKDVLIFNKALINASANVNSPHEYKLETNNVPPNLTEVWVFISEVQSLSEDVFVPISQLKPCGPKYNICGIIVFSDCVKSLKNDKYKFFLKLIDTSGSDRRLGVTLFSQNEADFPFPNKEGEILIIKRMECKLFNEKLQCVASDSVGAAWAKFSGDITELRKFWESKKPSINSSGLKTSVEFAISDLATENFPFTLRCKILAIIERGSEFLLKIWDGTKAQLYVTLYYKVGDFVCLSNLTFELCAKSEKNEKYIYLNDDDASSIEVLKRNIGSLYESRGKVKGDNFGTISHRCYTDFVCQLIGKMYSPNIAERLSNKKFCCVLVAWDGTKGLKFSKAKVKEDEVEEINNSICPDEEYLHYIFVYDEHAEKACKIKLGEYIEVTNADIRKKAEIDYYEICVHGNGKGFNRDIRVLNDDDPRVSIIKMFQRLVTVKPSDNANNSNNKTIVEEDEEDRILLTQDVDTEIRHDGSFISLKKLKKSDRQPGICKIEAYISSFTSIENHQFIQLYCNICSHEEGLINPAEDCIIPNNSIENMFLSWEKDKMEENDFVSLMCPSCFKICVNHEKEDLSPPFLQVRMKFKINLQDNQDHLAVELSGDDARDFFDFTGDIRELYMFRDQTKLWDLTMKTLKKSKKRLRLGIRSYLDSNNKLIHTISDTVLKCFK</sequence>
<dbReference type="EMBL" id="CAJFCJ010000006">
    <property type="protein sequence ID" value="CAD5115860.1"/>
    <property type="molecule type" value="Genomic_DNA"/>
</dbReference>
<comment type="caution">
    <text evidence="11">The sequence shown here is derived from an EMBL/GenBank/DDBJ whole genome shotgun (WGS) entry which is preliminary data.</text>
</comment>
<dbReference type="AlphaFoldDB" id="A0A7I8VHN5"/>
<dbReference type="OrthoDB" id="6424511at2759"/>
<dbReference type="InterPro" id="IPR028389">
    <property type="entry name" value="POT1"/>
</dbReference>
<evidence type="ECO:0000313" key="11">
    <source>
        <dbReference type="EMBL" id="CAD5115860.1"/>
    </source>
</evidence>
<dbReference type="Proteomes" id="UP000549394">
    <property type="component" value="Unassembled WGS sequence"/>
</dbReference>
<organism evidence="11 12">
    <name type="scientific">Dimorphilus gyrociliatus</name>
    <dbReference type="NCBI Taxonomy" id="2664684"/>
    <lineage>
        <taxon>Eukaryota</taxon>
        <taxon>Metazoa</taxon>
        <taxon>Spiralia</taxon>
        <taxon>Lophotrochozoa</taxon>
        <taxon>Annelida</taxon>
        <taxon>Polychaeta</taxon>
        <taxon>Polychaeta incertae sedis</taxon>
        <taxon>Dinophilidae</taxon>
        <taxon>Dimorphilus</taxon>
    </lineage>
</organism>
<dbReference type="Pfam" id="PF16686">
    <property type="entry name" value="POT1PC"/>
    <property type="match status" value="1"/>
</dbReference>
<evidence type="ECO:0000256" key="6">
    <source>
        <dbReference type="ARBA" id="ARBA00022895"/>
    </source>
</evidence>
<dbReference type="Pfam" id="PF02765">
    <property type="entry name" value="POT1"/>
    <property type="match status" value="1"/>
</dbReference>
<gene>
    <name evidence="11" type="ORF">DGYR_LOCUS4551</name>
</gene>
<evidence type="ECO:0000259" key="10">
    <source>
        <dbReference type="Pfam" id="PF16686"/>
    </source>
</evidence>
<dbReference type="GO" id="GO:0010521">
    <property type="term" value="F:telomerase inhibitor activity"/>
    <property type="evidence" value="ECO:0007669"/>
    <property type="project" value="TreeGrafter"/>
</dbReference>
<dbReference type="InterPro" id="IPR012340">
    <property type="entry name" value="NA-bd_OB-fold"/>
</dbReference>
<keyword evidence="5" id="KW-0158">Chromosome</keyword>
<evidence type="ECO:0000256" key="7">
    <source>
        <dbReference type="ARBA" id="ARBA00023125"/>
    </source>
</evidence>
<proteinExistence type="inferred from homology"/>
<protein>
    <recommendedName>
        <fullName evidence="4">Protection of telomeres protein 1</fullName>
    </recommendedName>
</protein>
<keyword evidence="6" id="KW-0779">Telomere</keyword>
<name>A0A7I8VHN5_9ANNE</name>
<dbReference type="PANTHER" id="PTHR14513">
    <property type="entry name" value="PROTECTION OF TELOMERES 1"/>
    <property type="match status" value="1"/>
</dbReference>
<dbReference type="InterPro" id="IPR032042">
    <property type="entry name" value="POT1PC"/>
</dbReference>
<dbReference type="GO" id="GO:0000783">
    <property type="term" value="C:nuclear telomere cap complex"/>
    <property type="evidence" value="ECO:0007669"/>
    <property type="project" value="TreeGrafter"/>
</dbReference>
<dbReference type="GO" id="GO:0016233">
    <property type="term" value="P:telomere capping"/>
    <property type="evidence" value="ECO:0007669"/>
    <property type="project" value="TreeGrafter"/>
</dbReference>
<keyword evidence="7" id="KW-0238">DNA-binding</keyword>
<dbReference type="SUPFAM" id="SSF50249">
    <property type="entry name" value="Nucleic acid-binding proteins"/>
    <property type="match status" value="2"/>
</dbReference>
<evidence type="ECO:0000256" key="2">
    <source>
        <dbReference type="ARBA" id="ARBA00004574"/>
    </source>
</evidence>
<evidence type="ECO:0000256" key="1">
    <source>
        <dbReference type="ARBA" id="ARBA00004123"/>
    </source>
</evidence>
<dbReference type="InterPro" id="IPR011564">
    <property type="entry name" value="Telomer_end-bd_POT1/Cdc13"/>
</dbReference>
<dbReference type="GO" id="GO:0098505">
    <property type="term" value="F:G-rich strand telomeric DNA binding"/>
    <property type="evidence" value="ECO:0007669"/>
    <property type="project" value="TreeGrafter"/>
</dbReference>
<evidence type="ECO:0000256" key="3">
    <source>
        <dbReference type="ARBA" id="ARBA00008442"/>
    </source>
</evidence>
<comment type="similarity">
    <text evidence="3">Belongs to the telombin family.</text>
</comment>
<evidence type="ECO:0000256" key="5">
    <source>
        <dbReference type="ARBA" id="ARBA00022454"/>
    </source>
</evidence>
<keyword evidence="12" id="KW-1185">Reference proteome</keyword>
<evidence type="ECO:0000256" key="4">
    <source>
        <dbReference type="ARBA" id="ARBA00015253"/>
    </source>
</evidence>
<evidence type="ECO:0000256" key="8">
    <source>
        <dbReference type="ARBA" id="ARBA00023242"/>
    </source>
</evidence>
<evidence type="ECO:0000313" key="12">
    <source>
        <dbReference type="Proteomes" id="UP000549394"/>
    </source>
</evidence>
<comment type="subcellular location">
    <subcellularLocation>
        <location evidence="2">Chromosome</location>
        <location evidence="2">Telomere</location>
    </subcellularLocation>
    <subcellularLocation>
        <location evidence="1">Nucleus</location>
    </subcellularLocation>
</comment>
<dbReference type="PANTHER" id="PTHR14513:SF0">
    <property type="entry name" value="PROTECTION OF TELOMERES PROTEIN 1"/>
    <property type="match status" value="1"/>
</dbReference>
<keyword evidence="8" id="KW-0539">Nucleus</keyword>
<dbReference type="GO" id="GO:0032210">
    <property type="term" value="P:regulation of telomere maintenance via telomerase"/>
    <property type="evidence" value="ECO:0007669"/>
    <property type="project" value="TreeGrafter"/>
</dbReference>
<dbReference type="Gene3D" id="2.40.50.140">
    <property type="entry name" value="Nucleic acid-binding proteins"/>
    <property type="match status" value="2"/>
</dbReference>
<feature type="domain" description="Telomeric single stranded DNA binding POT1/Cdc13" evidence="9">
    <location>
        <begin position="149"/>
        <end position="254"/>
    </location>
</feature>
<evidence type="ECO:0000259" key="9">
    <source>
        <dbReference type="Pfam" id="PF02765"/>
    </source>
</evidence>
<accession>A0A7I8VHN5</accession>